<dbReference type="SUPFAM" id="SSF74650">
    <property type="entry name" value="Galactose mutarotase-like"/>
    <property type="match status" value="1"/>
</dbReference>
<keyword evidence="4" id="KW-1185">Reference proteome</keyword>
<sequence>MDLRKRPRLNNEGVLSPPSRSTAAAVLQTEIKTLRAELEHSQQIRSIERKNADRSEQRLRRRENKDLIDSLREELDRFNEQMEESREEWREEFSVSNKKCVMLEKRLNAKDNQIEALEEQLRAALQDAAAARQELHEKVSEQQHQFANGSGNGGSGVNDENSSSSRDVRIKIAEVERDNRQLKRQNDDMKQRLQEMIQHKERATTSQRRIKQLEKELQTATHVVEEGAETQRRWMEFRNEIVQEGLIEGAAIKGGSSSSLPPEISTVVRKFQILKRKVEELEGEKSRIGQLSEAHLRRCKVLEAQLNEKTQSLSQLEKDLGKRRDNIDQLELENRKETAQSKMPSMATENVAGLQISLKSARDEIKLLTDTNKKLEMTMEEMKTDQNTAKSEHERVLEKFQKLRSALMEERSKAEAAEARACQAETLAGKGSYNAETTRVVHLESNPLMEAVREKFQTEIDALKLQLEAAQDGRASKSPSVGTSTPASSRGSLGSAGTDVDVQKMHTRLKERFRMQIALFREGVYLLTGFKIDMIDADSDSPQFRVRSIYGEREGDHLMFRWPKKKQTLEIMGTEMAQLLMTDEYLDAFHYVMYNNEYISFRYDKLTSSCLCCKRMVCTTYMQCVCLHPASLKVDVPINTDTMKLSLALLASAFAATSAFSPAATTVSISRSSTSLNASRNRDKVASRSKWAESRGYGTVAEAAAEAAATGLMTNDDGLEYVRLANEAGDTSDIYLFGGVVTSYKVGGQEFIAVRPDAKMDGSKPISGGLSHCWPQFGPGEIQQHGFARNVNWTVKSMTDTTVELEMAPSDYTKEMWDKEFLCTFTVALEDDKLSTKMFVENKGEESFDFQAALHSYFTVSALDNFSIAGSFAGKEFLNKMVGEGEMQTEDREEITISEEYDRVYMGVNDPVLKDTGSGKSLAVMNTAGYEDTVLWNPYGDEGMGYNNFVCVESVKFDPVTLEGGSTWTGDMALKAGAL</sequence>
<feature type="coiled-coil region" evidence="1">
    <location>
        <begin position="264"/>
        <end position="333"/>
    </location>
</feature>
<protein>
    <submittedName>
        <fullName evidence="3">Glucose-6-phosphate 1-epimerase</fullName>
        <ecNumber evidence="3">5.1.3.15</ecNumber>
    </submittedName>
</protein>
<feature type="compositionally biased region" description="Polar residues" evidence="2">
    <location>
        <begin position="477"/>
        <end position="492"/>
    </location>
</feature>
<dbReference type="PANTHER" id="PTHR11122:SF39">
    <property type="entry name" value="GLUCOSE-6-PHOSPHATE 1-EPIMERASE"/>
    <property type="match status" value="1"/>
</dbReference>
<gene>
    <name evidence="3" type="ORF">QTG54_004514</name>
</gene>
<dbReference type="EC" id="5.1.3.15" evidence="3"/>
<proteinExistence type="predicted"/>
<feature type="region of interest" description="Disordered" evidence="2">
    <location>
        <begin position="1"/>
        <end position="21"/>
    </location>
</feature>
<dbReference type="GO" id="GO:0005737">
    <property type="term" value="C:cytoplasm"/>
    <property type="evidence" value="ECO:0007669"/>
    <property type="project" value="TreeGrafter"/>
</dbReference>
<dbReference type="InterPro" id="IPR011013">
    <property type="entry name" value="Gal_mutarotase_sf_dom"/>
</dbReference>
<dbReference type="InterPro" id="IPR014718">
    <property type="entry name" value="GH-type_carb-bd"/>
</dbReference>
<feature type="region of interest" description="Disordered" evidence="2">
    <location>
        <begin position="135"/>
        <end position="168"/>
    </location>
</feature>
<dbReference type="AlphaFoldDB" id="A0AAD8YF71"/>
<reference evidence="3" key="1">
    <citation type="submission" date="2023-06" db="EMBL/GenBank/DDBJ databases">
        <title>Survivors Of The Sea: Transcriptome response of Skeletonema marinoi to long-term dormancy.</title>
        <authorList>
            <person name="Pinder M.I.M."/>
            <person name="Kourtchenko O."/>
            <person name="Robertson E.K."/>
            <person name="Larsson T."/>
            <person name="Maumus F."/>
            <person name="Osuna-Cruz C.M."/>
            <person name="Vancaester E."/>
            <person name="Stenow R."/>
            <person name="Vandepoele K."/>
            <person name="Ploug H."/>
            <person name="Bruchert V."/>
            <person name="Godhe A."/>
            <person name="Topel M."/>
        </authorList>
    </citation>
    <scope>NUCLEOTIDE SEQUENCE</scope>
    <source>
        <strain evidence="3">R05AC</strain>
    </source>
</reference>
<dbReference type="GO" id="GO:0047938">
    <property type="term" value="F:glucose-6-phosphate 1-epimerase activity"/>
    <property type="evidence" value="ECO:0007669"/>
    <property type="project" value="UniProtKB-EC"/>
</dbReference>
<dbReference type="GO" id="GO:0005975">
    <property type="term" value="P:carbohydrate metabolic process"/>
    <property type="evidence" value="ECO:0007669"/>
    <property type="project" value="InterPro"/>
</dbReference>
<name>A0AAD8YF71_9STRA</name>
<keyword evidence="1" id="KW-0175">Coiled coil</keyword>
<dbReference type="GO" id="GO:0030246">
    <property type="term" value="F:carbohydrate binding"/>
    <property type="evidence" value="ECO:0007669"/>
    <property type="project" value="InterPro"/>
</dbReference>
<evidence type="ECO:0000313" key="3">
    <source>
        <dbReference type="EMBL" id="KAK1745223.1"/>
    </source>
</evidence>
<dbReference type="SUPFAM" id="SSF75704">
    <property type="entry name" value="Mitotic arrest deficient-like 1, Mad1"/>
    <property type="match status" value="1"/>
</dbReference>
<evidence type="ECO:0000256" key="1">
    <source>
        <dbReference type="SAM" id="Coils"/>
    </source>
</evidence>
<dbReference type="GO" id="GO:0007094">
    <property type="term" value="P:mitotic spindle assembly checkpoint signaling"/>
    <property type="evidence" value="ECO:0007669"/>
    <property type="project" value="InterPro"/>
</dbReference>
<dbReference type="Pfam" id="PF01263">
    <property type="entry name" value="Aldose_epim"/>
    <property type="match status" value="1"/>
</dbReference>
<keyword evidence="3" id="KW-0413">Isomerase</keyword>
<accession>A0AAD8YF71</accession>
<feature type="region of interest" description="Disordered" evidence="2">
    <location>
        <begin position="471"/>
        <end position="499"/>
    </location>
</feature>
<dbReference type="Proteomes" id="UP001224775">
    <property type="component" value="Unassembled WGS sequence"/>
</dbReference>
<dbReference type="Pfam" id="PF05557">
    <property type="entry name" value="MAD"/>
    <property type="match status" value="1"/>
</dbReference>
<dbReference type="InterPro" id="IPR008672">
    <property type="entry name" value="Mad1"/>
</dbReference>
<dbReference type="PANTHER" id="PTHR11122">
    <property type="entry name" value="APOSPORY-ASSOCIATED PROTEIN C-RELATED"/>
    <property type="match status" value="1"/>
</dbReference>
<dbReference type="EMBL" id="JATAAI010000006">
    <property type="protein sequence ID" value="KAK1745223.1"/>
    <property type="molecule type" value="Genomic_DNA"/>
</dbReference>
<evidence type="ECO:0000256" key="2">
    <source>
        <dbReference type="SAM" id="MobiDB-lite"/>
    </source>
</evidence>
<dbReference type="Gene3D" id="2.70.98.10">
    <property type="match status" value="1"/>
</dbReference>
<dbReference type="Gene3D" id="6.10.250.90">
    <property type="match status" value="1"/>
</dbReference>
<feature type="coiled-coil region" evidence="1">
    <location>
        <begin position="358"/>
        <end position="420"/>
    </location>
</feature>
<organism evidence="3 4">
    <name type="scientific">Skeletonema marinoi</name>
    <dbReference type="NCBI Taxonomy" id="267567"/>
    <lineage>
        <taxon>Eukaryota</taxon>
        <taxon>Sar</taxon>
        <taxon>Stramenopiles</taxon>
        <taxon>Ochrophyta</taxon>
        <taxon>Bacillariophyta</taxon>
        <taxon>Coscinodiscophyceae</taxon>
        <taxon>Thalassiosirophycidae</taxon>
        <taxon>Thalassiosirales</taxon>
        <taxon>Skeletonemataceae</taxon>
        <taxon>Skeletonema</taxon>
        <taxon>Skeletonema marinoi-dohrnii complex</taxon>
    </lineage>
</organism>
<comment type="caution">
    <text evidence="3">The sequence shown here is derived from an EMBL/GenBank/DDBJ whole genome shotgun (WGS) entry which is preliminary data.</text>
</comment>
<dbReference type="InterPro" id="IPR008183">
    <property type="entry name" value="Aldose_1/G6P_1-epimerase"/>
</dbReference>
<evidence type="ECO:0000313" key="4">
    <source>
        <dbReference type="Proteomes" id="UP001224775"/>
    </source>
</evidence>
<dbReference type="Gene3D" id="3.30.457.60">
    <property type="match status" value="1"/>
</dbReference>